<protein>
    <submittedName>
        <fullName evidence="1">Uncharacterized protein</fullName>
    </submittedName>
</protein>
<dbReference type="Proteomes" id="UP000004713">
    <property type="component" value="Unassembled WGS sequence"/>
</dbReference>
<dbReference type="AlphaFoldDB" id="B0NRI1"/>
<dbReference type="HOGENOM" id="CLU_3229893_0_0_10"/>
<evidence type="ECO:0000313" key="2">
    <source>
        <dbReference type="Proteomes" id="UP000004713"/>
    </source>
</evidence>
<organism evidence="1 2">
    <name type="scientific">Bacteroides stercoris ATCC 43183</name>
    <dbReference type="NCBI Taxonomy" id="449673"/>
    <lineage>
        <taxon>Bacteria</taxon>
        <taxon>Pseudomonadati</taxon>
        <taxon>Bacteroidota</taxon>
        <taxon>Bacteroidia</taxon>
        <taxon>Bacteroidales</taxon>
        <taxon>Bacteroidaceae</taxon>
        <taxon>Bacteroides</taxon>
    </lineage>
</organism>
<reference evidence="1 2" key="1">
    <citation type="submission" date="2007-11" db="EMBL/GenBank/DDBJ databases">
        <title>Draft genome sequence of Bacteroides stercoris(ATCC 43183).</title>
        <authorList>
            <person name="Sudarsanam P."/>
            <person name="Ley R."/>
            <person name="Guruge J."/>
            <person name="Turnbaugh P.J."/>
            <person name="Mahowald M."/>
            <person name="Liep D."/>
            <person name="Gordon J."/>
        </authorList>
    </citation>
    <scope>NUCLEOTIDE SEQUENCE [LARGE SCALE GENOMIC DNA]</scope>
    <source>
        <strain evidence="1 2">ATCC 43183</strain>
    </source>
</reference>
<name>B0NRI1_BACSE</name>
<proteinExistence type="predicted"/>
<comment type="caution">
    <text evidence="1">The sequence shown here is derived from an EMBL/GenBank/DDBJ whole genome shotgun (WGS) entry which is preliminary data.</text>
</comment>
<sequence>MYQQVVRQLPKVGTPCTLGWYGKYHCLVQDIPKGSTNLVHISY</sequence>
<evidence type="ECO:0000313" key="1">
    <source>
        <dbReference type="EMBL" id="EDS14407.1"/>
    </source>
</evidence>
<gene>
    <name evidence="1" type="ORF">BACSTE_02090</name>
</gene>
<accession>B0NRI1</accession>
<dbReference type="EMBL" id="ABFZ02000020">
    <property type="protein sequence ID" value="EDS14407.1"/>
    <property type="molecule type" value="Genomic_DNA"/>
</dbReference>
<reference evidence="1 2" key="2">
    <citation type="submission" date="2007-11" db="EMBL/GenBank/DDBJ databases">
        <authorList>
            <person name="Fulton L."/>
            <person name="Clifton S."/>
            <person name="Fulton B."/>
            <person name="Xu J."/>
            <person name="Minx P."/>
            <person name="Pepin K.H."/>
            <person name="Johnson M."/>
            <person name="Thiruvilangam P."/>
            <person name="Bhonagiri V."/>
            <person name="Nash W.E."/>
            <person name="Mardis E.R."/>
            <person name="Wilson R.K."/>
        </authorList>
    </citation>
    <scope>NUCLEOTIDE SEQUENCE [LARGE SCALE GENOMIC DNA]</scope>
    <source>
        <strain evidence="1 2">ATCC 43183</strain>
    </source>
</reference>